<evidence type="ECO:0000256" key="5">
    <source>
        <dbReference type="ARBA" id="ARBA00022833"/>
    </source>
</evidence>
<dbReference type="InterPro" id="IPR036236">
    <property type="entry name" value="Znf_C2H2_sf"/>
</dbReference>
<name>A0A195E9A4_9HYME</name>
<keyword evidence="8" id="KW-1133">Transmembrane helix</keyword>
<dbReference type="EMBL" id="KQ979479">
    <property type="protein sequence ID" value="KYN21397.1"/>
    <property type="molecule type" value="Genomic_DNA"/>
</dbReference>
<evidence type="ECO:0000256" key="6">
    <source>
        <dbReference type="ARBA" id="ARBA00023242"/>
    </source>
</evidence>
<keyword evidence="11" id="KW-1185">Reference proteome</keyword>
<dbReference type="FunFam" id="3.30.160.60:FF:000018">
    <property type="entry name" value="Krueppel-like factor 15"/>
    <property type="match status" value="1"/>
</dbReference>
<evidence type="ECO:0000256" key="7">
    <source>
        <dbReference type="PROSITE-ProRule" id="PRU00042"/>
    </source>
</evidence>
<dbReference type="InterPro" id="IPR013087">
    <property type="entry name" value="Znf_C2H2_type"/>
</dbReference>
<dbReference type="FunFam" id="3.30.160.60:FF:000125">
    <property type="entry name" value="Putative zinc finger protein 143"/>
    <property type="match status" value="1"/>
</dbReference>
<dbReference type="GO" id="GO:0000981">
    <property type="term" value="F:DNA-binding transcription factor activity, RNA polymerase II-specific"/>
    <property type="evidence" value="ECO:0007669"/>
    <property type="project" value="TreeGrafter"/>
</dbReference>
<accession>A0A195E9A4</accession>
<keyword evidence="4 7" id="KW-0863">Zinc-finger</keyword>
<dbReference type="PANTHER" id="PTHR23235">
    <property type="entry name" value="KRUEPPEL-LIKE TRANSCRIPTION FACTOR"/>
    <property type="match status" value="1"/>
</dbReference>
<evidence type="ECO:0000259" key="9">
    <source>
        <dbReference type="PROSITE" id="PS50157"/>
    </source>
</evidence>
<protein>
    <submittedName>
        <fullName evidence="10">Krueppel-like factor 15</fullName>
    </submittedName>
</protein>
<dbReference type="GO" id="GO:0005634">
    <property type="term" value="C:nucleus"/>
    <property type="evidence" value="ECO:0007669"/>
    <property type="project" value="UniProtKB-SubCell"/>
</dbReference>
<feature type="domain" description="C2H2-type" evidence="9">
    <location>
        <begin position="326"/>
        <end position="355"/>
    </location>
</feature>
<evidence type="ECO:0000313" key="10">
    <source>
        <dbReference type="EMBL" id="KYN21397.1"/>
    </source>
</evidence>
<keyword evidence="6" id="KW-0539">Nucleus</keyword>
<evidence type="ECO:0000313" key="11">
    <source>
        <dbReference type="Proteomes" id="UP000078492"/>
    </source>
</evidence>
<keyword evidence="2" id="KW-0479">Metal-binding</keyword>
<comment type="subcellular location">
    <subcellularLocation>
        <location evidence="1">Nucleus</location>
    </subcellularLocation>
</comment>
<feature type="transmembrane region" description="Helical" evidence="8">
    <location>
        <begin position="86"/>
        <end position="109"/>
    </location>
</feature>
<keyword evidence="3" id="KW-0677">Repeat</keyword>
<dbReference type="Proteomes" id="UP000078492">
    <property type="component" value="Unassembled WGS sequence"/>
</dbReference>
<dbReference type="AlphaFoldDB" id="A0A195E9A4"/>
<dbReference type="STRING" id="471704.A0A195E9A4"/>
<feature type="domain" description="C2H2-type" evidence="9">
    <location>
        <begin position="356"/>
        <end position="385"/>
    </location>
</feature>
<keyword evidence="5" id="KW-0862">Zinc</keyword>
<dbReference type="GO" id="GO:0000978">
    <property type="term" value="F:RNA polymerase II cis-regulatory region sequence-specific DNA binding"/>
    <property type="evidence" value="ECO:0007669"/>
    <property type="project" value="TreeGrafter"/>
</dbReference>
<keyword evidence="8" id="KW-0812">Transmembrane</keyword>
<evidence type="ECO:0000256" key="4">
    <source>
        <dbReference type="ARBA" id="ARBA00022771"/>
    </source>
</evidence>
<evidence type="ECO:0000256" key="1">
    <source>
        <dbReference type="ARBA" id="ARBA00004123"/>
    </source>
</evidence>
<evidence type="ECO:0000256" key="8">
    <source>
        <dbReference type="SAM" id="Phobius"/>
    </source>
</evidence>
<gene>
    <name evidence="10" type="ORF">ALC57_06323</name>
</gene>
<proteinExistence type="predicted"/>
<evidence type="ECO:0000256" key="2">
    <source>
        <dbReference type="ARBA" id="ARBA00022723"/>
    </source>
</evidence>
<dbReference type="SUPFAM" id="SSF57667">
    <property type="entry name" value="beta-beta-alpha zinc fingers"/>
    <property type="match status" value="2"/>
</dbReference>
<organism evidence="10 11">
    <name type="scientific">Trachymyrmex cornetzi</name>
    <dbReference type="NCBI Taxonomy" id="471704"/>
    <lineage>
        <taxon>Eukaryota</taxon>
        <taxon>Metazoa</taxon>
        <taxon>Ecdysozoa</taxon>
        <taxon>Arthropoda</taxon>
        <taxon>Hexapoda</taxon>
        <taxon>Insecta</taxon>
        <taxon>Pterygota</taxon>
        <taxon>Neoptera</taxon>
        <taxon>Endopterygota</taxon>
        <taxon>Hymenoptera</taxon>
        <taxon>Apocrita</taxon>
        <taxon>Aculeata</taxon>
        <taxon>Formicoidea</taxon>
        <taxon>Formicidae</taxon>
        <taxon>Myrmicinae</taxon>
        <taxon>Trachymyrmex</taxon>
    </lineage>
</organism>
<evidence type="ECO:0000256" key="3">
    <source>
        <dbReference type="ARBA" id="ARBA00022737"/>
    </source>
</evidence>
<dbReference type="PROSITE" id="PS50157">
    <property type="entry name" value="ZINC_FINGER_C2H2_2"/>
    <property type="match status" value="3"/>
</dbReference>
<dbReference type="PANTHER" id="PTHR23235:SF120">
    <property type="entry name" value="KRUPPEL-LIKE FACTOR 15"/>
    <property type="match status" value="1"/>
</dbReference>
<dbReference type="Gene3D" id="3.30.160.60">
    <property type="entry name" value="Classic Zinc Finger"/>
    <property type="match status" value="3"/>
</dbReference>
<dbReference type="PROSITE" id="PS00028">
    <property type="entry name" value="ZINC_FINGER_C2H2_1"/>
    <property type="match status" value="3"/>
</dbReference>
<sequence length="434" mass="48382">MIDHQRDRHEAVLLINACPWSKRASSNAYALAQLKLYSTTSLDAFVRTTGAAWENEGGKAEVDATRSGPRVGDVQYCSNDAEAAPLATIFSLYLLGIHLVLYSGLLHFIPASLPCPLSPRTTDCKTSMTDEQLFSTLDLTMDTNIERQLFSPIKTNLPSDYEISSTLSDDFGIFDNQLNIINPTDCYTDLTCSPQSSWNDWSTTNTPTSGYFSELGELDSELDWCLEKSWDSGLPERTPLCTAGCEGFLHLPPLSNPQQMPQYEEPLLVLGIDLRALENTLGTNTIDYNNNQLNDNLLISSAATAALATHDYTNRSLANASEDRCFPCTYQGCLKVYAKASHLKAHLRRHTGEKPFACTWDGCVWRFSRSDELARHRRSHSGIKPYSCEICSKKFARSDHLAKHRKVHRKNAYPLFHGARGLRSGKINVSPSEI</sequence>
<keyword evidence="8" id="KW-0472">Membrane</keyword>
<dbReference type="Pfam" id="PF00096">
    <property type="entry name" value="zf-C2H2"/>
    <property type="match status" value="3"/>
</dbReference>
<reference evidence="10 11" key="1">
    <citation type="submission" date="2015-09" db="EMBL/GenBank/DDBJ databases">
        <title>Trachymyrmex cornetzi WGS genome.</title>
        <authorList>
            <person name="Nygaard S."/>
            <person name="Hu H."/>
            <person name="Boomsma J."/>
            <person name="Zhang G."/>
        </authorList>
    </citation>
    <scope>NUCLEOTIDE SEQUENCE [LARGE SCALE GENOMIC DNA]</scope>
    <source>
        <strain evidence="10">Tcor2-1</strain>
        <tissue evidence="10">Whole body</tissue>
    </source>
</reference>
<dbReference type="FunFam" id="3.30.160.60:FF:000643">
    <property type="entry name" value="Zinc finger protein 668"/>
    <property type="match status" value="1"/>
</dbReference>
<feature type="domain" description="C2H2-type" evidence="9">
    <location>
        <begin position="386"/>
        <end position="408"/>
    </location>
</feature>
<dbReference type="SMART" id="SM00355">
    <property type="entry name" value="ZnF_C2H2"/>
    <property type="match status" value="3"/>
</dbReference>
<dbReference type="GO" id="GO:0008270">
    <property type="term" value="F:zinc ion binding"/>
    <property type="evidence" value="ECO:0007669"/>
    <property type="project" value="UniProtKB-KW"/>
</dbReference>